<dbReference type="SFLD" id="SFLDG01067">
    <property type="entry name" value="SPASM/twitch_domain_containing"/>
    <property type="match status" value="1"/>
</dbReference>
<dbReference type="PANTHER" id="PTHR43273">
    <property type="entry name" value="ANAEROBIC SULFATASE-MATURATING ENZYME HOMOLOG ASLB-RELATED"/>
    <property type="match status" value="1"/>
</dbReference>
<evidence type="ECO:0000256" key="3">
    <source>
        <dbReference type="ARBA" id="ARBA00022723"/>
    </source>
</evidence>
<evidence type="ECO:0000256" key="4">
    <source>
        <dbReference type="ARBA" id="ARBA00023004"/>
    </source>
</evidence>
<dbReference type="Gene3D" id="3.20.20.70">
    <property type="entry name" value="Aldolase class I"/>
    <property type="match status" value="1"/>
</dbReference>
<keyword evidence="2" id="KW-0949">S-adenosyl-L-methionine</keyword>
<evidence type="ECO:0000313" key="6">
    <source>
        <dbReference type="EMBL" id="SDZ88544.1"/>
    </source>
</evidence>
<dbReference type="InterPro" id="IPR058240">
    <property type="entry name" value="rSAM_sf"/>
</dbReference>
<keyword evidence="7" id="KW-1185">Reference proteome</keyword>
<dbReference type="GO" id="GO:0016491">
    <property type="term" value="F:oxidoreductase activity"/>
    <property type="evidence" value="ECO:0007669"/>
    <property type="project" value="InterPro"/>
</dbReference>
<keyword evidence="5" id="KW-0411">Iron-sulfur</keyword>
<dbReference type="OrthoDB" id="5619904at2"/>
<dbReference type="GO" id="GO:0051536">
    <property type="term" value="F:iron-sulfur cluster binding"/>
    <property type="evidence" value="ECO:0007669"/>
    <property type="project" value="UniProtKB-KW"/>
</dbReference>
<protein>
    <recommendedName>
        <fullName evidence="8">Radical SAM additional 4Fe4S-binding SPASM domain-containing protein</fullName>
    </recommendedName>
</protein>
<reference evidence="6 7" key="1">
    <citation type="submission" date="2016-10" db="EMBL/GenBank/DDBJ databases">
        <authorList>
            <person name="de Groot N.N."/>
        </authorList>
    </citation>
    <scope>NUCLEOTIDE SEQUENCE [LARGE SCALE GENOMIC DNA]</scope>
    <source>
        <strain evidence="6 7">DSM 21228</strain>
    </source>
</reference>
<organism evidence="6 7">
    <name type="scientific">Thiothrix caldifontis</name>
    <dbReference type="NCBI Taxonomy" id="525918"/>
    <lineage>
        <taxon>Bacteria</taxon>
        <taxon>Pseudomonadati</taxon>
        <taxon>Pseudomonadota</taxon>
        <taxon>Gammaproteobacteria</taxon>
        <taxon>Thiotrichales</taxon>
        <taxon>Thiotrichaceae</taxon>
        <taxon>Thiothrix</taxon>
    </lineage>
</organism>
<evidence type="ECO:0000256" key="1">
    <source>
        <dbReference type="ARBA" id="ARBA00001966"/>
    </source>
</evidence>
<dbReference type="InterPro" id="IPR023867">
    <property type="entry name" value="Sulphatase_maturase_rSAM"/>
</dbReference>
<proteinExistence type="predicted"/>
<accession>A0A1H3WQB2</accession>
<keyword evidence="4" id="KW-0408">Iron</keyword>
<dbReference type="GO" id="GO:0046872">
    <property type="term" value="F:metal ion binding"/>
    <property type="evidence" value="ECO:0007669"/>
    <property type="project" value="UniProtKB-KW"/>
</dbReference>
<dbReference type="InterPro" id="IPR013785">
    <property type="entry name" value="Aldolase_TIM"/>
</dbReference>
<sequence>MVAPLIPIRAEGIKKPIHLLYVPTIFCNMGCQYCYLGELTEERPDDRLAVTTLQTTLAKLLEAGYLPFNLSFHGGEVTTLPTKTLRALFDIAQQHYADYGSTIQGMGFKLNPIHVKTNLLNFAKHYALMQDYQVSISASIDLPLKLHEKYRVDKKGASTLGRIEQNLRLLAQYPHRKKLSCVVTREHLQHLDDFIRDIHYLHTDIGLDMNRFNIMFSFDSLKNGEKFTDREDGLTMLTQEEQVRFYHALNKAFKGTALEPGLRQEWFSEFTPDYCCSAVNCGNKFFLLQYDGSVYSCPRGQSSPAYYYGNVFKDEVETIIQNGWQVIERNENSMTMDAGCLQCEYLTYCNVGCTFVRSETGLRKSYTCQLQKAIYRDNPERYVPMSAEHLAYHAKHLQLRNNTHSIQHYYPHKEHYITPELSAPENSLRHIVQRDPVLTELFGNRLFYLECNGIRYALESPILRNTREIEYCDANSQVVLGVHKETFGIACDEPVNNHVILMLLRNTPVTYGDEGRSKQEHIVDYALYSQSLMAVSVLEDDYYRFDLHHFLKSHAGFYRPQVRNNLFVTTKTLREYHYNKHRKNAFYHVQAINLPFSNFEFYWKE</sequence>
<gene>
    <name evidence="6" type="ORF">SAMN05660964_00517</name>
</gene>
<evidence type="ECO:0008006" key="8">
    <source>
        <dbReference type="Google" id="ProtNLM"/>
    </source>
</evidence>
<dbReference type="AlphaFoldDB" id="A0A1H3WQB2"/>
<dbReference type="EMBL" id="FNQP01000002">
    <property type="protein sequence ID" value="SDZ88544.1"/>
    <property type="molecule type" value="Genomic_DNA"/>
</dbReference>
<dbReference type="SFLD" id="SFLDS00029">
    <property type="entry name" value="Radical_SAM"/>
    <property type="match status" value="1"/>
</dbReference>
<name>A0A1H3WQB2_9GAMM</name>
<evidence type="ECO:0000256" key="2">
    <source>
        <dbReference type="ARBA" id="ARBA00022691"/>
    </source>
</evidence>
<dbReference type="NCBIfam" id="TIGR04085">
    <property type="entry name" value="rSAM_more_4Fe4S"/>
    <property type="match status" value="1"/>
</dbReference>
<dbReference type="InterPro" id="IPR007197">
    <property type="entry name" value="rSAM"/>
</dbReference>
<evidence type="ECO:0000256" key="5">
    <source>
        <dbReference type="ARBA" id="ARBA00023014"/>
    </source>
</evidence>
<dbReference type="SUPFAM" id="SSF102114">
    <property type="entry name" value="Radical SAM enzymes"/>
    <property type="match status" value="1"/>
</dbReference>
<evidence type="ECO:0000313" key="7">
    <source>
        <dbReference type="Proteomes" id="UP000199397"/>
    </source>
</evidence>
<dbReference type="STRING" id="525918.SAMN05660964_00517"/>
<keyword evidence="3" id="KW-0479">Metal-binding</keyword>
<dbReference type="InterPro" id="IPR023885">
    <property type="entry name" value="4Fe4S-binding_SPASM_dom"/>
</dbReference>
<dbReference type="PANTHER" id="PTHR43273:SF8">
    <property type="entry name" value="RADICAL SAM DOMAIN PROTEIN"/>
    <property type="match status" value="1"/>
</dbReference>
<comment type="cofactor">
    <cofactor evidence="1">
        <name>[4Fe-4S] cluster</name>
        <dbReference type="ChEBI" id="CHEBI:49883"/>
    </cofactor>
</comment>
<dbReference type="RefSeq" id="WP_093065083.1">
    <property type="nucleotide sequence ID" value="NZ_FNQP01000002.1"/>
</dbReference>
<dbReference type="Proteomes" id="UP000199397">
    <property type="component" value="Unassembled WGS sequence"/>
</dbReference>